<dbReference type="OrthoDB" id="67750at2759"/>
<feature type="compositionally biased region" description="Low complexity" evidence="1">
    <location>
        <begin position="282"/>
        <end position="296"/>
    </location>
</feature>
<dbReference type="AlphaFoldDB" id="A0A5J4U009"/>
<feature type="region of interest" description="Disordered" evidence="1">
    <location>
        <begin position="206"/>
        <end position="225"/>
    </location>
</feature>
<feature type="region of interest" description="Disordered" evidence="1">
    <location>
        <begin position="277"/>
        <end position="300"/>
    </location>
</feature>
<feature type="compositionally biased region" description="Basic and acidic residues" evidence="1">
    <location>
        <begin position="63"/>
        <end position="85"/>
    </location>
</feature>
<organism evidence="2 3">
    <name type="scientific">Streblomastix strix</name>
    <dbReference type="NCBI Taxonomy" id="222440"/>
    <lineage>
        <taxon>Eukaryota</taxon>
        <taxon>Metamonada</taxon>
        <taxon>Preaxostyla</taxon>
        <taxon>Oxymonadida</taxon>
        <taxon>Streblomastigidae</taxon>
        <taxon>Streblomastix</taxon>
    </lineage>
</organism>
<dbReference type="PANTHER" id="PTHR16078">
    <property type="entry name" value="COILED-COIL DOMAIN-CONTAINING PROTEIN 87"/>
    <property type="match status" value="1"/>
</dbReference>
<evidence type="ECO:0000256" key="1">
    <source>
        <dbReference type="SAM" id="MobiDB-lite"/>
    </source>
</evidence>
<evidence type="ECO:0000313" key="2">
    <source>
        <dbReference type="EMBL" id="KAA6364066.1"/>
    </source>
</evidence>
<reference evidence="2 3" key="1">
    <citation type="submission" date="2019-03" db="EMBL/GenBank/DDBJ databases">
        <title>Single cell metagenomics reveals metabolic interactions within the superorganism composed of flagellate Streblomastix strix and complex community of Bacteroidetes bacteria on its surface.</title>
        <authorList>
            <person name="Treitli S.C."/>
            <person name="Kolisko M."/>
            <person name="Husnik F."/>
            <person name="Keeling P."/>
            <person name="Hampl V."/>
        </authorList>
    </citation>
    <scope>NUCLEOTIDE SEQUENCE [LARGE SCALE GENOMIC DNA]</scope>
    <source>
        <strain evidence="2">ST1C</strain>
    </source>
</reference>
<dbReference type="Proteomes" id="UP000324800">
    <property type="component" value="Unassembled WGS sequence"/>
</dbReference>
<sequence>MEQWERQQRASKMQIERAKMIFADLHTEDTEEDHKRKDWLEQKQQQEQEQQELDYSQQQENINQDKTKAQKKKTDSKKGQDESKKNQQNQDTEDESENDDKNEEEEIIDDIDNQNVNEVNQAQQFDNEFQQDTISEEELMKFIGLEWEDILPNDEPNYQLPPLGPNGDELTFVGNAKAIESLKANFLSNASSKNIKQLIAMSQSLETDETSRNMSGVKSAGASLPKSEKEMHLLKMMIAEDQWVESEPESSILSKFPTEEQLNEIFSKVEEKFTHYRKKDSQQQQNANQSGQQRQNVLERAQVKASQEGLQKQLEDVWALLEMPTANRIDMLIKYSTVQMSHVIKEALTLWNIIAEVIIEREEIVYAWAVLEKAISHVNPFTFSAQIKRRVRLHRRRLGRKLLVISDYCKMVVTKHMRIFDDVVMYEGVVYMDKLNKEINEIEKRMDNARSWGIFRIKLAQYSSSNTH</sequence>
<name>A0A5J4U009_9EUKA</name>
<dbReference type="PANTHER" id="PTHR16078:SF1">
    <property type="entry name" value="COILED-COIL DOMAIN-CONTAINING PROTEIN 87"/>
    <property type="match status" value="1"/>
</dbReference>
<accession>A0A5J4U009</accession>
<dbReference type="EMBL" id="SNRW01022107">
    <property type="protein sequence ID" value="KAA6364066.1"/>
    <property type="molecule type" value="Genomic_DNA"/>
</dbReference>
<feature type="compositionally biased region" description="Acidic residues" evidence="1">
    <location>
        <begin position="91"/>
        <end position="112"/>
    </location>
</feature>
<feature type="compositionally biased region" description="Low complexity" evidence="1">
    <location>
        <begin position="47"/>
        <end position="60"/>
    </location>
</feature>
<feature type="non-terminal residue" evidence="2">
    <location>
        <position position="468"/>
    </location>
</feature>
<dbReference type="InterPro" id="IPR037383">
    <property type="entry name" value="CCDC87"/>
</dbReference>
<comment type="caution">
    <text evidence="2">The sequence shown here is derived from an EMBL/GenBank/DDBJ whole genome shotgun (WGS) entry which is preliminary data.</text>
</comment>
<feature type="compositionally biased region" description="Basic and acidic residues" evidence="1">
    <location>
        <begin position="20"/>
        <end position="46"/>
    </location>
</feature>
<gene>
    <name evidence="2" type="ORF">EZS28_040407</name>
</gene>
<proteinExistence type="predicted"/>
<evidence type="ECO:0000313" key="3">
    <source>
        <dbReference type="Proteomes" id="UP000324800"/>
    </source>
</evidence>
<feature type="region of interest" description="Disordered" evidence="1">
    <location>
        <begin position="20"/>
        <end position="115"/>
    </location>
</feature>
<protein>
    <submittedName>
        <fullName evidence="2">Uncharacterized protein</fullName>
    </submittedName>
</protein>